<protein>
    <recommendedName>
        <fullName evidence="5">Formate--tetrahydrofolate ligase</fullName>
        <ecNumber evidence="5">6.3.4.3</ecNumber>
    </recommendedName>
    <alternativeName>
        <fullName evidence="5">Formyltetrahydrofolate synthetase</fullName>
        <shortName evidence="5">FHS</shortName>
        <shortName evidence="5">FTHFS</shortName>
    </alternativeName>
</protein>
<dbReference type="Gene3D" id="3.40.50.300">
    <property type="entry name" value="P-loop containing nucleotide triphosphate hydrolases"/>
    <property type="match status" value="1"/>
</dbReference>
<evidence type="ECO:0000256" key="5">
    <source>
        <dbReference type="HAMAP-Rule" id="MF_01543"/>
    </source>
</evidence>
<gene>
    <name evidence="5" type="primary">fhs</name>
    <name evidence="7" type="ORF">R6P33_08975</name>
</gene>
<evidence type="ECO:0000256" key="2">
    <source>
        <dbReference type="ARBA" id="ARBA00022598"/>
    </source>
</evidence>
<dbReference type="InterPro" id="IPR000559">
    <property type="entry name" value="Formate_THF_ligase"/>
</dbReference>
<dbReference type="GeneID" id="92813008"/>
<dbReference type="SUPFAM" id="SSF52540">
    <property type="entry name" value="P-loop containing nucleoside triphosphate hydrolases"/>
    <property type="match status" value="1"/>
</dbReference>
<keyword evidence="4 5" id="KW-0067">ATP-binding</keyword>
<keyword evidence="7" id="KW-0648">Protein biosynthesis</keyword>
<keyword evidence="2 5" id="KW-0436">Ligase</keyword>
<dbReference type="GO" id="GO:0003746">
    <property type="term" value="F:translation elongation factor activity"/>
    <property type="evidence" value="ECO:0007669"/>
    <property type="project" value="UniProtKB-KW"/>
</dbReference>
<dbReference type="Pfam" id="PF01268">
    <property type="entry name" value="FTHFS"/>
    <property type="match status" value="1"/>
</dbReference>
<dbReference type="InterPro" id="IPR027417">
    <property type="entry name" value="P-loop_NTPase"/>
</dbReference>
<comment type="catalytic activity">
    <reaction evidence="5">
        <text>(6S)-5,6,7,8-tetrahydrofolate + formate + ATP = (6R)-10-formyltetrahydrofolate + ADP + phosphate</text>
        <dbReference type="Rhea" id="RHEA:20221"/>
        <dbReference type="ChEBI" id="CHEBI:15740"/>
        <dbReference type="ChEBI" id="CHEBI:30616"/>
        <dbReference type="ChEBI" id="CHEBI:43474"/>
        <dbReference type="ChEBI" id="CHEBI:57453"/>
        <dbReference type="ChEBI" id="CHEBI:195366"/>
        <dbReference type="ChEBI" id="CHEBI:456216"/>
        <dbReference type="EC" id="6.3.4.3"/>
    </reaction>
</comment>
<dbReference type="RefSeq" id="WP_087069699.1">
    <property type="nucleotide sequence ID" value="NZ_CAUPFC010000029.1"/>
</dbReference>
<evidence type="ECO:0000256" key="1">
    <source>
        <dbReference type="ARBA" id="ARBA00022563"/>
    </source>
</evidence>
<accession>A0ABU5GEW2</accession>
<feature type="binding site" evidence="5">
    <location>
        <begin position="82"/>
        <end position="89"/>
    </location>
    <ligand>
        <name>ATP</name>
        <dbReference type="ChEBI" id="CHEBI:30616"/>
    </ligand>
</feature>
<reference evidence="7 8" key="1">
    <citation type="submission" date="2023-10" db="EMBL/GenBank/DDBJ databases">
        <title>Whole Genome based description of the genera Actinobaculum and Actinotignum reveals a complex phylogenetic relationship within the species included in the genus Actinotignum.</title>
        <authorList>
            <person name="Jensen C.S."/>
            <person name="Dargis R."/>
            <person name="Kemp M."/>
            <person name="Christensen J.J."/>
        </authorList>
    </citation>
    <scope>NUCLEOTIDE SEQUENCE [LARGE SCALE GENOMIC DNA]</scope>
    <source>
        <strain evidence="7 8">SLA_B089</strain>
    </source>
</reference>
<evidence type="ECO:0000256" key="4">
    <source>
        <dbReference type="ARBA" id="ARBA00022840"/>
    </source>
</evidence>
<dbReference type="GO" id="GO:0004329">
    <property type="term" value="F:formate-tetrahydrofolate ligase activity"/>
    <property type="evidence" value="ECO:0007669"/>
    <property type="project" value="UniProtKB-EC"/>
</dbReference>
<comment type="similarity">
    <text evidence="5">Belongs to the formate--tetrahydrofolate ligase family.</text>
</comment>
<feature type="region of interest" description="Disordered" evidence="6">
    <location>
        <begin position="41"/>
        <end position="69"/>
    </location>
</feature>
<evidence type="ECO:0000313" key="7">
    <source>
        <dbReference type="EMBL" id="MDY5147147.1"/>
    </source>
</evidence>
<keyword evidence="8" id="KW-1185">Reference proteome</keyword>
<keyword evidence="3 5" id="KW-0547">Nucleotide-binding</keyword>
<dbReference type="EC" id="6.3.4.3" evidence="5"/>
<sequence length="569" mass="59202">MSIDLPLIDAALAAGVPADAVIPFGRDRAKIDYRWVESLAAQPGTPGRQGAELAQPETGSAQPETNPARPGRLVLVTAMSPTPAGEGKTTTSIGLADGLRYLGQRAVLALREPSLGPVFGLKGGAIGGGRATLTPADSINLHFNGDFAAIAAAHNLLAAMTDNAVYFDTHDIDPATVSVRRVIDMNDRALRAILLSPSGRLDSAGPGAGTHSNPGAHATRATGFDIVPASEVMAAFCLASSFADLRERLDSMEVARTRAGKPVTAKDLGATGAMLALLAEAFSPNLVATREGTLALVHGGPFANIAHGCNSVMATRAALAMGEIAVTEAGFGADLGAEKFIDIMCRTSGLRPDAVVFVITLRALRYHGGIANAARHIDNLRAVWGQSVVVALNRFDTDTAADIANVRTQFAELGVPVAVSEHFARGGEGAAPLAEAVLRALETPSRTTFTYPDSASLAEKITAVVRRVYGGASVTFAQEAREQLRDLEERGYGRYPVCIAKTPASFTTDPKRLGAPSDFDVPVREVHLSAGGRFVVVMAGSVMLMPGLPEEPSALAIDVDGAGNVRGIH</sequence>
<proteinExistence type="inferred from homology"/>
<keyword evidence="1 5" id="KW-0554">One-carbon metabolism</keyword>
<dbReference type="EMBL" id="JAWNFY010000032">
    <property type="protein sequence ID" value="MDY5147147.1"/>
    <property type="molecule type" value="Genomic_DNA"/>
</dbReference>
<dbReference type="HAMAP" id="MF_01543">
    <property type="entry name" value="FTHFS"/>
    <property type="match status" value="1"/>
</dbReference>
<dbReference type="Gene3D" id="3.10.410.10">
    <property type="entry name" value="Formyltetrahydrofolate synthetase, domain 3"/>
    <property type="match status" value="1"/>
</dbReference>
<evidence type="ECO:0000256" key="3">
    <source>
        <dbReference type="ARBA" id="ARBA00022741"/>
    </source>
</evidence>
<name>A0ABU5GEW2_9ACTO</name>
<dbReference type="Proteomes" id="UP001284901">
    <property type="component" value="Unassembled WGS sequence"/>
</dbReference>
<comment type="pathway">
    <text evidence="5">One-carbon metabolism; tetrahydrofolate interconversion.</text>
</comment>
<dbReference type="Gene3D" id="3.30.1510.10">
    <property type="entry name" value="Domain 2, N(10)-formyltetrahydrofolate synthetase"/>
    <property type="match status" value="1"/>
</dbReference>
<organism evidence="7 8">
    <name type="scientific">Actinotignum timonense</name>
    <dbReference type="NCBI Taxonomy" id="1870995"/>
    <lineage>
        <taxon>Bacteria</taxon>
        <taxon>Bacillati</taxon>
        <taxon>Actinomycetota</taxon>
        <taxon>Actinomycetes</taxon>
        <taxon>Actinomycetales</taxon>
        <taxon>Actinomycetaceae</taxon>
        <taxon>Actinotignum</taxon>
    </lineage>
</organism>
<evidence type="ECO:0000256" key="6">
    <source>
        <dbReference type="SAM" id="MobiDB-lite"/>
    </source>
</evidence>
<keyword evidence="7" id="KW-0251">Elongation factor</keyword>
<evidence type="ECO:0000313" key="8">
    <source>
        <dbReference type="Proteomes" id="UP001284901"/>
    </source>
</evidence>
<comment type="caution">
    <text evidence="7">The sequence shown here is derived from an EMBL/GenBank/DDBJ whole genome shotgun (WGS) entry which is preliminary data.</text>
</comment>